<dbReference type="Proteomes" id="UP000824074">
    <property type="component" value="Unassembled WGS sequence"/>
</dbReference>
<dbReference type="EMBL" id="DVMT01000004">
    <property type="protein sequence ID" value="HIU39732.1"/>
    <property type="molecule type" value="Genomic_DNA"/>
</dbReference>
<accession>A0A9D1LIC9</accession>
<evidence type="ECO:0008006" key="5">
    <source>
        <dbReference type="Google" id="ProtNLM"/>
    </source>
</evidence>
<feature type="transmembrane region" description="Helical" evidence="1">
    <location>
        <begin position="201"/>
        <end position="222"/>
    </location>
</feature>
<protein>
    <recommendedName>
        <fullName evidence="5">Lipoprotein</fullName>
    </recommendedName>
</protein>
<dbReference type="AlphaFoldDB" id="A0A9D1LIC9"/>
<organism evidence="3 4">
    <name type="scientific">Candidatus Aphodocola excrementigallinarum</name>
    <dbReference type="NCBI Taxonomy" id="2840670"/>
    <lineage>
        <taxon>Bacteria</taxon>
        <taxon>Bacillati</taxon>
        <taxon>Bacillota</taxon>
        <taxon>Bacilli</taxon>
        <taxon>Candidatus Aphodocola</taxon>
    </lineage>
</organism>
<keyword evidence="2" id="KW-0732">Signal</keyword>
<reference evidence="3" key="1">
    <citation type="submission" date="2020-10" db="EMBL/GenBank/DDBJ databases">
        <authorList>
            <person name="Gilroy R."/>
        </authorList>
    </citation>
    <scope>NUCLEOTIDE SEQUENCE</scope>
    <source>
        <strain evidence="3">CHK193-30670</strain>
    </source>
</reference>
<evidence type="ECO:0000256" key="1">
    <source>
        <dbReference type="SAM" id="Phobius"/>
    </source>
</evidence>
<gene>
    <name evidence="3" type="ORF">IAB68_00310</name>
</gene>
<keyword evidence="1" id="KW-0812">Transmembrane</keyword>
<reference evidence="3" key="2">
    <citation type="journal article" date="2021" name="PeerJ">
        <title>Extensive microbial diversity within the chicken gut microbiome revealed by metagenomics and culture.</title>
        <authorList>
            <person name="Gilroy R."/>
            <person name="Ravi A."/>
            <person name="Getino M."/>
            <person name="Pursley I."/>
            <person name="Horton D.L."/>
            <person name="Alikhan N.F."/>
            <person name="Baker D."/>
            <person name="Gharbi K."/>
            <person name="Hall N."/>
            <person name="Watson M."/>
            <person name="Adriaenssens E.M."/>
            <person name="Foster-Nyarko E."/>
            <person name="Jarju S."/>
            <person name="Secka A."/>
            <person name="Antonio M."/>
            <person name="Oren A."/>
            <person name="Chaudhuri R.R."/>
            <person name="La Ragione R."/>
            <person name="Hildebrand F."/>
            <person name="Pallen M.J."/>
        </authorList>
    </citation>
    <scope>NUCLEOTIDE SEQUENCE</scope>
    <source>
        <strain evidence="3">CHK193-30670</strain>
    </source>
</reference>
<feature type="signal peptide" evidence="2">
    <location>
        <begin position="1"/>
        <end position="21"/>
    </location>
</feature>
<keyword evidence="1" id="KW-0472">Membrane</keyword>
<evidence type="ECO:0000313" key="3">
    <source>
        <dbReference type="EMBL" id="HIU39732.1"/>
    </source>
</evidence>
<keyword evidence="1" id="KW-1133">Transmembrane helix</keyword>
<dbReference type="PROSITE" id="PS51257">
    <property type="entry name" value="PROKAR_LIPOPROTEIN"/>
    <property type="match status" value="1"/>
</dbReference>
<feature type="chain" id="PRO_5039666820" description="Lipoprotein" evidence="2">
    <location>
        <begin position="22"/>
        <end position="233"/>
    </location>
</feature>
<sequence>MKKIILSLLVLILLCGCETTAEISISNNYSVEELINFSENKNNIDLDGSSYQEYIDDFKDFIYGNYNPEKYEYSSLIEDKAINGTAQKSYENVCEFVNNSDFVTAFFDDVNCKQENDYYLIEATTNYFNCDEDCDETPDISNLKINFKINPKVIESNASEVNGNIYSWNYDSNSNNKFILKIKYNKLEKAVSSSPTAKTTINIFLIIIVVIVVIGVISFVLYKKYKKNRLDYQ</sequence>
<proteinExistence type="predicted"/>
<evidence type="ECO:0000313" key="4">
    <source>
        <dbReference type="Proteomes" id="UP000824074"/>
    </source>
</evidence>
<evidence type="ECO:0000256" key="2">
    <source>
        <dbReference type="SAM" id="SignalP"/>
    </source>
</evidence>
<comment type="caution">
    <text evidence="3">The sequence shown here is derived from an EMBL/GenBank/DDBJ whole genome shotgun (WGS) entry which is preliminary data.</text>
</comment>
<name>A0A9D1LIC9_9FIRM</name>